<evidence type="ECO:0000313" key="1">
    <source>
        <dbReference type="EMBL" id="SMP07760.1"/>
    </source>
</evidence>
<proteinExistence type="predicted"/>
<comment type="caution">
    <text evidence="1">The sequence shown here is derived from an EMBL/GenBank/DDBJ whole genome shotgun (WGS) entry which is preliminary data.</text>
</comment>
<gene>
    <name evidence="1" type="ORF">SAMN06264346_101695</name>
</gene>
<name>A0ABY1NEP9_9FLAO</name>
<protein>
    <submittedName>
        <fullName evidence="1">Uncharacterized protein</fullName>
    </submittedName>
</protein>
<reference evidence="1 2" key="1">
    <citation type="submission" date="2017-05" db="EMBL/GenBank/DDBJ databases">
        <authorList>
            <person name="Varghese N."/>
            <person name="Submissions S."/>
        </authorList>
    </citation>
    <scope>NUCLEOTIDE SEQUENCE [LARGE SCALE GENOMIC DNA]</scope>
    <source>
        <strain evidence="1 2">DSM 28214</strain>
    </source>
</reference>
<accession>A0ABY1NEP9</accession>
<evidence type="ECO:0000313" key="2">
    <source>
        <dbReference type="Proteomes" id="UP001157960"/>
    </source>
</evidence>
<keyword evidence="2" id="KW-1185">Reference proteome</keyword>
<sequence length="232" mass="27948">MRNIWFTIYTGNIDEYNGIANYRTLLEILMIPAIQDKISKEKKAKKFMLMFSKKIEDDNLEDFRNLHNNKKPYDGIVNLYIATKNIEWNLFSDQEKKDFLIEKWKVLFNNLSNDYFLVDKSEVIDSLEQLRKEDWKYTSLLFKKKLKYNKESYSIVLDISVKKAKLALVRESDEKWFILKEYDEVWKVMTDAIFKNFKLEGDILTLENKTIFLSPEQFDLKEFIKDSFINYN</sequence>
<dbReference type="EMBL" id="FXTZ01000001">
    <property type="protein sequence ID" value="SMP07760.1"/>
    <property type="molecule type" value="Genomic_DNA"/>
</dbReference>
<dbReference type="RefSeq" id="WP_283421060.1">
    <property type="nucleotide sequence ID" value="NZ_FXTZ01000001.1"/>
</dbReference>
<organism evidence="1 2">
    <name type="scientific">Chryseobacterium profundimaris</name>
    <dbReference type="NCBI Taxonomy" id="1387275"/>
    <lineage>
        <taxon>Bacteria</taxon>
        <taxon>Pseudomonadati</taxon>
        <taxon>Bacteroidota</taxon>
        <taxon>Flavobacteriia</taxon>
        <taxon>Flavobacteriales</taxon>
        <taxon>Weeksellaceae</taxon>
        <taxon>Chryseobacterium group</taxon>
        <taxon>Chryseobacterium</taxon>
    </lineage>
</organism>
<dbReference type="Proteomes" id="UP001157960">
    <property type="component" value="Unassembled WGS sequence"/>
</dbReference>